<feature type="compositionally biased region" description="Low complexity" evidence="4">
    <location>
        <begin position="364"/>
        <end position="374"/>
    </location>
</feature>
<sequence>DEVLSITEKVVLRLEDLLTWLTEDADWSWGLGAIWQGGVDMKKTSTPTSLNSLNACSNIDFSDVEKEKESLGVQHYETHRGVIVLSFTRYCRYRGLLRRFEGVDNKWLRSDDVIALGGFYVPYKNTKVLFCKDTFDYPDLEGHELLCNHLAPKYKGRTKKRKKLLITNVDSDSGSESSSTVSSTNKSPNKSGLRVRLNPSRKSPRISDSQHERDFLHKLYQYMKTRKTPIGKVPTIGFKELDLYKLFHKVKHLGGYEEVTTGRLWKYVFAEVGGEQGTTSSGTLSRKHYERLLLPYEKYLNGEVDKDSPSTNAKSTNKTGQTPSKGSKVNGNVSINSGSMGKAKDKDSTPKSPKESPVITLEESSNSSSNSNSNLTVCGNGTDKPSNFSMVKRKIVMEGNSSSLRNARLKLEKPQNGETLDTKPNGNETNIPPSLELKPDIKSNGQVTPPRDKENIPLVNKTGEKRLAPPEVIDITDDNGPQSMNAYKKQKLDILKYQGLEVTPVSSEDVKPPIAHPPPNPPPTPIITSQGDFHQRERNKISITVTPDVSLLLKPQTSPVTPPPRPSSTPKVFSNPPLSSNLFTPYQHGTKTVYGNPKDVFSNPKETPTFASAPKEVYNNRKETRTKEKSNFLHKTLNKIVETKGLQPLQRLSPAK</sequence>
<dbReference type="SMART" id="SM01014">
    <property type="entry name" value="ARID"/>
    <property type="match status" value="1"/>
</dbReference>
<dbReference type="Gene3D" id="1.10.150.60">
    <property type="entry name" value="ARID DNA-binding domain"/>
    <property type="match status" value="1"/>
</dbReference>
<feature type="compositionally biased region" description="Low complexity" evidence="4">
    <location>
        <begin position="170"/>
        <end position="191"/>
    </location>
</feature>
<dbReference type="InterPro" id="IPR036431">
    <property type="entry name" value="ARID_dom_sf"/>
</dbReference>
<dbReference type="STRING" id="121845.A0A3Q0IQX0"/>
<dbReference type="PANTHER" id="PTHR13964">
    <property type="entry name" value="RBP-RELATED"/>
    <property type="match status" value="1"/>
</dbReference>
<evidence type="ECO:0000313" key="7">
    <source>
        <dbReference type="RefSeq" id="XP_026678652.1"/>
    </source>
</evidence>
<evidence type="ECO:0000256" key="3">
    <source>
        <dbReference type="ARBA" id="ARBA00023242"/>
    </source>
</evidence>
<evidence type="ECO:0000256" key="4">
    <source>
        <dbReference type="SAM" id="MobiDB-lite"/>
    </source>
</evidence>
<dbReference type="KEGG" id="dci:103508183"/>
<feature type="region of interest" description="Disordered" evidence="4">
    <location>
        <begin position="507"/>
        <end position="530"/>
    </location>
</feature>
<feature type="region of interest" description="Disordered" evidence="4">
    <location>
        <begin position="170"/>
        <end position="210"/>
    </location>
</feature>
<dbReference type="PANTHER" id="PTHR13964:SF44">
    <property type="entry name" value="ARID DOMAIN-CONTAINING PROTEIN"/>
    <property type="match status" value="1"/>
</dbReference>
<feature type="region of interest" description="Disordered" evidence="4">
    <location>
        <begin position="553"/>
        <end position="578"/>
    </location>
</feature>
<evidence type="ECO:0000256" key="2">
    <source>
        <dbReference type="ARBA" id="ARBA00023163"/>
    </source>
</evidence>
<feature type="region of interest" description="Disordered" evidence="4">
    <location>
        <begin position="410"/>
        <end position="457"/>
    </location>
</feature>
<dbReference type="GO" id="GO:0005634">
    <property type="term" value="C:nucleus"/>
    <property type="evidence" value="ECO:0007669"/>
    <property type="project" value="TreeGrafter"/>
</dbReference>
<feature type="compositionally biased region" description="Polar residues" evidence="4">
    <location>
        <begin position="416"/>
        <end position="432"/>
    </location>
</feature>
<dbReference type="SUPFAM" id="SSF46774">
    <property type="entry name" value="ARID-like"/>
    <property type="match status" value="1"/>
</dbReference>
<dbReference type="Proteomes" id="UP000079169">
    <property type="component" value="Unplaced"/>
</dbReference>
<keyword evidence="1" id="KW-0805">Transcription regulation</keyword>
<feature type="compositionally biased region" description="Basic and acidic residues" evidence="4">
    <location>
        <begin position="618"/>
        <end position="629"/>
    </location>
</feature>
<feature type="compositionally biased region" description="Pro residues" evidence="4">
    <location>
        <begin position="514"/>
        <end position="525"/>
    </location>
</feature>
<dbReference type="GeneID" id="103508183"/>
<feature type="non-terminal residue" evidence="7">
    <location>
        <position position="1"/>
    </location>
</feature>
<reference evidence="7" key="1">
    <citation type="submission" date="2025-08" db="UniProtKB">
        <authorList>
            <consortium name="RefSeq"/>
        </authorList>
    </citation>
    <scope>IDENTIFICATION</scope>
</reference>
<accession>A0A3Q0IQX0</accession>
<dbReference type="GO" id="GO:0000976">
    <property type="term" value="F:transcription cis-regulatory region binding"/>
    <property type="evidence" value="ECO:0007669"/>
    <property type="project" value="TreeGrafter"/>
</dbReference>
<dbReference type="InterPro" id="IPR051232">
    <property type="entry name" value="ARID/SWI1_ChromRemod"/>
</dbReference>
<keyword evidence="3" id="KW-0539">Nucleus</keyword>
<dbReference type="SMART" id="SM00501">
    <property type="entry name" value="BRIGHT"/>
    <property type="match status" value="1"/>
</dbReference>
<feature type="compositionally biased region" description="Polar residues" evidence="4">
    <location>
        <begin position="375"/>
        <end position="387"/>
    </location>
</feature>
<proteinExistence type="predicted"/>
<feature type="compositionally biased region" description="Basic and acidic residues" evidence="4">
    <location>
        <begin position="342"/>
        <end position="354"/>
    </location>
</feature>
<evidence type="ECO:0000313" key="6">
    <source>
        <dbReference type="Proteomes" id="UP000079169"/>
    </source>
</evidence>
<feature type="domain" description="ARID" evidence="5">
    <location>
        <begin position="209"/>
        <end position="301"/>
    </location>
</feature>
<feature type="compositionally biased region" description="Polar residues" evidence="4">
    <location>
        <begin position="309"/>
        <end position="339"/>
    </location>
</feature>
<name>A0A3Q0IQX0_DIACI</name>
<evidence type="ECO:0000259" key="5">
    <source>
        <dbReference type="PROSITE" id="PS51011"/>
    </source>
</evidence>
<organism evidence="6 7">
    <name type="scientific">Diaphorina citri</name>
    <name type="common">Asian citrus psyllid</name>
    <dbReference type="NCBI Taxonomy" id="121845"/>
    <lineage>
        <taxon>Eukaryota</taxon>
        <taxon>Metazoa</taxon>
        <taxon>Ecdysozoa</taxon>
        <taxon>Arthropoda</taxon>
        <taxon>Hexapoda</taxon>
        <taxon>Insecta</taxon>
        <taxon>Pterygota</taxon>
        <taxon>Neoptera</taxon>
        <taxon>Paraneoptera</taxon>
        <taxon>Hemiptera</taxon>
        <taxon>Sternorrhyncha</taxon>
        <taxon>Psylloidea</taxon>
        <taxon>Psyllidae</taxon>
        <taxon>Diaphorininae</taxon>
        <taxon>Diaphorina</taxon>
    </lineage>
</organism>
<dbReference type="GO" id="GO:0006357">
    <property type="term" value="P:regulation of transcription by RNA polymerase II"/>
    <property type="evidence" value="ECO:0007669"/>
    <property type="project" value="TreeGrafter"/>
</dbReference>
<dbReference type="AlphaFoldDB" id="A0A3Q0IQX0"/>
<dbReference type="PaxDb" id="121845-A0A3Q0IQX0"/>
<dbReference type="Pfam" id="PF01388">
    <property type="entry name" value="ARID"/>
    <property type="match status" value="1"/>
</dbReference>
<feature type="region of interest" description="Disordered" evidence="4">
    <location>
        <begin position="595"/>
        <end position="629"/>
    </location>
</feature>
<dbReference type="PROSITE" id="PS51011">
    <property type="entry name" value="ARID"/>
    <property type="match status" value="1"/>
</dbReference>
<feature type="region of interest" description="Disordered" evidence="4">
    <location>
        <begin position="303"/>
        <end position="387"/>
    </location>
</feature>
<keyword evidence="6" id="KW-1185">Reference proteome</keyword>
<keyword evidence="2" id="KW-0804">Transcription</keyword>
<dbReference type="InterPro" id="IPR001606">
    <property type="entry name" value="ARID_dom"/>
</dbReference>
<gene>
    <name evidence="7" type="primary">LOC103508183</name>
</gene>
<protein>
    <submittedName>
        <fullName evidence="7">AT-rich interactive domain-containing protein 5B-like</fullName>
    </submittedName>
</protein>
<dbReference type="RefSeq" id="XP_026678652.1">
    <property type="nucleotide sequence ID" value="XM_026822851.1"/>
</dbReference>
<evidence type="ECO:0000256" key="1">
    <source>
        <dbReference type="ARBA" id="ARBA00023015"/>
    </source>
</evidence>